<protein>
    <submittedName>
        <fullName evidence="5">EF-hand domain-containing protein</fullName>
    </submittedName>
</protein>
<evidence type="ECO:0000313" key="4">
    <source>
        <dbReference type="Proteomes" id="UP000887565"/>
    </source>
</evidence>
<dbReference type="Gene3D" id="1.10.238.10">
    <property type="entry name" value="EF-hand"/>
    <property type="match status" value="1"/>
</dbReference>
<evidence type="ECO:0000256" key="1">
    <source>
        <dbReference type="ARBA" id="ARBA00022737"/>
    </source>
</evidence>
<evidence type="ECO:0000313" key="5">
    <source>
        <dbReference type="WBParaSite" id="nRc.2.0.1.t37596-RA"/>
    </source>
</evidence>
<keyword evidence="1" id="KW-0677">Repeat</keyword>
<dbReference type="InterPro" id="IPR050403">
    <property type="entry name" value="Myosin_RLC"/>
</dbReference>
<dbReference type="WBParaSite" id="nRc.2.0.1.t37596-RA">
    <property type="protein sequence ID" value="nRc.2.0.1.t37596-RA"/>
    <property type="gene ID" value="nRc.2.0.1.g37596"/>
</dbReference>
<keyword evidence="4" id="KW-1185">Reference proteome</keyword>
<organism evidence="4 5">
    <name type="scientific">Romanomermis culicivorax</name>
    <name type="common">Nematode worm</name>
    <dbReference type="NCBI Taxonomy" id="13658"/>
    <lineage>
        <taxon>Eukaryota</taxon>
        <taxon>Metazoa</taxon>
        <taxon>Ecdysozoa</taxon>
        <taxon>Nematoda</taxon>
        <taxon>Enoplea</taxon>
        <taxon>Dorylaimia</taxon>
        <taxon>Mermithida</taxon>
        <taxon>Mermithoidea</taxon>
        <taxon>Mermithidae</taxon>
        <taxon>Romanomermis</taxon>
    </lineage>
</organism>
<proteinExistence type="predicted"/>
<dbReference type="InterPro" id="IPR018247">
    <property type="entry name" value="EF_Hand_1_Ca_BS"/>
</dbReference>
<dbReference type="PANTHER" id="PTHR23049">
    <property type="entry name" value="MYOSIN REGULATORY LIGHT CHAIN 2"/>
    <property type="match status" value="1"/>
</dbReference>
<dbReference type="Proteomes" id="UP000887565">
    <property type="component" value="Unplaced"/>
</dbReference>
<dbReference type="InterPro" id="IPR002048">
    <property type="entry name" value="EF_hand_dom"/>
</dbReference>
<evidence type="ECO:0000259" key="3">
    <source>
        <dbReference type="PROSITE" id="PS50222"/>
    </source>
</evidence>
<dbReference type="SUPFAM" id="SSF47473">
    <property type="entry name" value="EF-hand"/>
    <property type="match status" value="1"/>
</dbReference>
<accession>A0A915KHX0</accession>
<keyword evidence="2" id="KW-0106">Calcium</keyword>
<evidence type="ECO:0000256" key="2">
    <source>
        <dbReference type="ARBA" id="ARBA00022837"/>
    </source>
</evidence>
<dbReference type="InterPro" id="IPR011992">
    <property type="entry name" value="EF-hand-dom_pair"/>
</dbReference>
<name>A0A915KHX0_ROMCU</name>
<dbReference type="PROSITE" id="PS00018">
    <property type="entry name" value="EF_HAND_1"/>
    <property type="match status" value="1"/>
</dbReference>
<dbReference type="GO" id="GO:0005509">
    <property type="term" value="F:calcium ion binding"/>
    <property type="evidence" value="ECO:0007669"/>
    <property type="project" value="InterPro"/>
</dbReference>
<dbReference type="PROSITE" id="PS50222">
    <property type="entry name" value="EF_HAND_2"/>
    <property type="match status" value="1"/>
</dbReference>
<sequence>SGKLNTTSKRRISSDAFDPKTINELKEIRESKNQSSDQNFQSFGIMDQNKDGVIDKNDLKELYADLGQIPNDSQIDQMLKEASQPLNFSNFLSLFGKKLMGKQRNHNKVRHFLEYKRKFVSLSVY</sequence>
<dbReference type="AlphaFoldDB" id="A0A915KHX0"/>
<feature type="domain" description="EF-hand" evidence="3">
    <location>
        <begin position="34"/>
        <end position="69"/>
    </location>
</feature>
<reference evidence="5" key="1">
    <citation type="submission" date="2022-11" db="UniProtKB">
        <authorList>
            <consortium name="WormBaseParasite"/>
        </authorList>
    </citation>
    <scope>IDENTIFICATION</scope>
</reference>